<dbReference type="STRING" id="1117943.SFHH103_03012"/>
<sequence>MPSFTLEQLVGPLEGDLRIWRRVGPQARASLLVVLPGQSVAKLKEM</sequence>
<gene>
    <name evidence="1" type="ordered locus">SFHH103_03012</name>
</gene>
<name>G9A1C4_SINF1</name>
<accession>G9A1C4</accession>
<dbReference type="PATRIC" id="fig|380.5.peg.3199"/>
<dbReference type="KEGG" id="sfh:SFHH103_03012"/>
<organism evidence="1 2">
    <name type="scientific">Sinorhizobium fredii (strain HH103)</name>
    <dbReference type="NCBI Taxonomy" id="1117943"/>
    <lineage>
        <taxon>Bacteria</taxon>
        <taxon>Pseudomonadati</taxon>
        <taxon>Pseudomonadota</taxon>
        <taxon>Alphaproteobacteria</taxon>
        <taxon>Hyphomicrobiales</taxon>
        <taxon>Rhizobiaceae</taxon>
        <taxon>Sinorhizobium/Ensifer group</taxon>
        <taxon>Sinorhizobium</taxon>
    </lineage>
</organism>
<proteinExistence type="predicted"/>
<reference evidence="1 2" key="1">
    <citation type="journal article" date="2012" name="J. Bacteriol.">
        <title>Genome sequence of the soybean symbiont Sinorhizobium fredii HH103.</title>
        <authorList>
            <person name="Weidner S."/>
            <person name="Becker A."/>
            <person name="Bonilla I."/>
            <person name="Jaenicke S."/>
            <person name="Lloret J."/>
            <person name="Margaret I."/>
            <person name="Puhler A."/>
            <person name="Ruiz-Sainz J.E."/>
            <person name="Schneiker-Bekel S."/>
            <person name="Szczepanowski R."/>
            <person name="Vinardell J.M."/>
            <person name="Zehner S."/>
            <person name="Gottfert M."/>
        </authorList>
    </citation>
    <scope>NUCLEOTIDE SEQUENCE [LARGE SCALE GENOMIC DNA]</scope>
    <source>
        <strain evidence="1 2">HH103</strain>
    </source>
</reference>
<dbReference type="Proteomes" id="UP000007735">
    <property type="component" value="Chromosome"/>
</dbReference>
<evidence type="ECO:0000313" key="2">
    <source>
        <dbReference type="Proteomes" id="UP000007735"/>
    </source>
</evidence>
<dbReference type="EMBL" id="HE616890">
    <property type="protein sequence ID" value="CCE97504.1"/>
    <property type="molecule type" value="Genomic_DNA"/>
</dbReference>
<protein>
    <submittedName>
        <fullName evidence="1">Uncharacterized protein</fullName>
    </submittedName>
</protein>
<dbReference type="HOGENOM" id="CLU_3188187_0_0_5"/>
<dbReference type="AlphaFoldDB" id="G9A1C4"/>
<evidence type="ECO:0000313" key="1">
    <source>
        <dbReference type="EMBL" id="CCE97504.1"/>
    </source>
</evidence>